<dbReference type="EMBL" id="AP021861">
    <property type="protein sequence ID" value="BBO31785.1"/>
    <property type="molecule type" value="Genomic_DNA"/>
</dbReference>
<evidence type="ECO:0000256" key="3">
    <source>
        <dbReference type="ARBA" id="ARBA00022605"/>
    </source>
</evidence>
<evidence type="ECO:0000256" key="2">
    <source>
        <dbReference type="ARBA" id="ARBA00022571"/>
    </source>
</evidence>
<comment type="function">
    <text evidence="9">Catalyzes the ATP-dependent phosphorylation of N-acetyl-L-glutamate.</text>
</comment>
<evidence type="ECO:0000256" key="7">
    <source>
        <dbReference type="ARBA" id="ARBA00022840"/>
    </source>
</evidence>
<dbReference type="NCBIfam" id="TIGR00761">
    <property type="entry name" value="argB"/>
    <property type="match status" value="1"/>
</dbReference>
<dbReference type="GO" id="GO:0005737">
    <property type="term" value="C:cytoplasm"/>
    <property type="evidence" value="ECO:0007669"/>
    <property type="project" value="UniProtKB-SubCell"/>
</dbReference>
<dbReference type="HAMAP" id="MF_00082">
    <property type="entry name" value="ArgB"/>
    <property type="match status" value="1"/>
</dbReference>
<evidence type="ECO:0000313" key="11">
    <source>
        <dbReference type="EMBL" id="BBO31785.1"/>
    </source>
</evidence>
<comment type="catalytic activity">
    <reaction evidence="8 9">
        <text>N-acetyl-L-glutamate + ATP = N-acetyl-L-glutamyl 5-phosphate + ADP</text>
        <dbReference type="Rhea" id="RHEA:14629"/>
        <dbReference type="ChEBI" id="CHEBI:30616"/>
        <dbReference type="ChEBI" id="CHEBI:44337"/>
        <dbReference type="ChEBI" id="CHEBI:57936"/>
        <dbReference type="ChEBI" id="CHEBI:456216"/>
        <dbReference type="EC" id="2.7.2.8"/>
    </reaction>
</comment>
<evidence type="ECO:0000256" key="4">
    <source>
        <dbReference type="ARBA" id="ARBA00022679"/>
    </source>
</evidence>
<dbReference type="PRINTS" id="PR00474">
    <property type="entry name" value="GLU5KINASE"/>
</dbReference>
<evidence type="ECO:0000256" key="5">
    <source>
        <dbReference type="ARBA" id="ARBA00022741"/>
    </source>
</evidence>
<keyword evidence="5 9" id="KW-0547">Nucleotide-binding</keyword>
<dbReference type="GO" id="GO:0005524">
    <property type="term" value="F:ATP binding"/>
    <property type="evidence" value="ECO:0007669"/>
    <property type="project" value="UniProtKB-UniRule"/>
</dbReference>
<feature type="site" description="Transition state stabilizer" evidence="9">
    <location>
        <position position="95"/>
    </location>
</feature>
<comment type="similarity">
    <text evidence="9">Belongs to the acetylglutamate kinase family. ArgB subfamily.</text>
</comment>
<feature type="domain" description="Aspartate/glutamate/uridylate kinase" evidence="10">
    <location>
        <begin position="90"/>
        <end position="338"/>
    </location>
</feature>
<dbReference type="FunFam" id="3.40.1160.10:FF:000004">
    <property type="entry name" value="Acetylglutamate kinase"/>
    <property type="match status" value="1"/>
</dbReference>
<feature type="binding site" evidence="9">
    <location>
        <begin position="130"/>
        <end position="131"/>
    </location>
    <ligand>
        <name>substrate</name>
    </ligand>
</feature>
<keyword evidence="2 9" id="KW-0055">Arginine biosynthesis</keyword>
<keyword evidence="12" id="KW-1185">Reference proteome</keyword>
<dbReference type="UniPathway" id="UPA00068">
    <property type="reaction ID" value="UER00107"/>
</dbReference>
<dbReference type="GO" id="GO:0003991">
    <property type="term" value="F:acetylglutamate kinase activity"/>
    <property type="evidence" value="ECO:0007669"/>
    <property type="project" value="UniProtKB-UniRule"/>
</dbReference>
<accession>A0A5K7X600</accession>
<dbReference type="EC" id="2.7.2.8" evidence="9"/>
<dbReference type="Proteomes" id="UP000326837">
    <property type="component" value="Chromosome"/>
</dbReference>
<dbReference type="InterPro" id="IPR001057">
    <property type="entry name" value="Glu/AcGlu_kinase"/>
</dbReference>
<dbReference type="InterPro" id="IPR036393">
    <property type="entry name" value="AceGlu_kinase-like_sf"/>
</dbReference>
<evidence type="ECO:0000313" key="12">
    <source>
        <dbReference type="Proteomes" id="UP000326837"/>
    </source>
</evidence>
<keyword evidence="4 9" id="KW-0808">Transferase</keyword>
<evidence type="ECO:0000256" key="9">
    <source>
        <dbReference type="HAMAP-Rule" id="MF_00082"/>
    </source>
</evidence>
<gene>
    <name evidence="9" type="primary">argB</name>
    <name evidence="11" type="ORF">PLANPX_1397</name>
</gene>
<feature type="binding site" evidence="9">
    <location>
        <position position="152"/>
    </location>
    <ligand>
        <name>substrate</name>
    </ligand>
</feature>
<dbReference type="InterPro" id="IPR001048">
    <property type="entry name" value="Asp/Glu/Uridylate_kinase"/>
</dbReference>
<dbReference type="SUPFAM" id="SSF53633">
    <property type="entry name" value="Carbamate kinase-like"/>
    <property type="match status" value="1"/>
</dbReference>
<dbReference type="KEGG" id="lpav:PLANPX_1397"/>
<protein>
    <recommendedName>
        <fullName evidence="9">Acetylglutamate kinase</fullName>
        <ecNumber evidence="9">2.7.2.8</ecNumber>
    </recommendedName>
    <alternativeName>
        <fullName evidence="9">N-acetyl-L-glutamate 5-phosphotransferase</fullName>
    </alternativeName>
    <alternativeName>
        <fullName evidence="9">NAG kinase</fullName>
        <shortName evidence="9">NAGK</shortName>
    </alternativeName>
</protein>
<sequence length="364" mass="39212">MRLSAFIGGSNFLGLPLGVLGVLGGSNLRLAEIGSPRAKFSFAGQILPLEYAIPSLFSARTGNEREVQEAIEKADVLIEAMAWIRQFRDKITVIKLGGSVMEDPDALGHLLVDIVFMETVGMRPIVVHGGGAAITRAMAEANLESRFIQGRRYTDKATLGIVERVLAGEINESIAERIETFGGRAMPLNFVGETNNNVLFGERLTLPNKEGGEPIDLGYVGHVTRVDREILDNLCYAGQVPVIPSMCETETGERLNVNADTAATAVAQAVGAEKLIFLSDVNGVRRDKNDPDSLIHSLTAAEARRLMADGSIEAGMIPKVEGCLDTLSKGVRKIHIIDGRLRHSLLLEIYTNQGVGTELVAEPA</sequence>
<organism evidence="11 12">
    <name type="scientific">Lacipirellula parvula</name>
    <dbReference type="NCBI Taxonomy" id="2650471"/>
    <lineage>
        <taxon>Bacteria</taxon>
        <taxon>Pseudomonadati</taxon>
        <taxon>Planctomycetota</taxon>
        <taxon>Planctomycetia</taxon>
        <taxon>Pirellulales</taxon>
        <taxon>Lacipirellulaceae</taxon>
        <taxon>Lacipirellula</taxon>
    </lineage>
</organism>
<feature type="binding site" evidence="9">
    <location>
        <position position="256"/>
    </location>
    <ligand>
        <name>substrate</name>
    </ligand>
</feature>
<evidence type="ECO:0000256" key="8">
    <source>
        <dbReference type="ARBA" id="ARBA00048141"/>
    </source>
</evidence>
<dbReference type="PANTHER" id="PTHR23342">
    <property type="entry name" value="N-ACETYLGLUTAMATE SYNTHASE"/>
    <property type="match status" value="1"/>
</dbReference>
<keyword evidence="3 9" id="KW-0028">Amino-acid biosynthesis</keyword>
<feature type="site" description="Transition state stabilizer" evidence="9">
    <location>
        <position position="319"/>
    </location>
</feature>
<name>A0A5K7X600_9BACT</name>
<dbReference type="InterPro" id="IPR037528">
    <property type="entry name" value="ArgB"/>
</dbReference>
<dbReference type="PANTHER" id="PTHR23342:SF0">
    <property type="entry name" value="N-ACETYLGLUTAMATE SYNTHASE, MITOCHONDRIAL"/>
    <property type="match status" value="1"/>
</dbReference>
<evidence type="ECO:0000259" key="10">
    <source>
        <dbReference type="Pfam" id="PF00696"/>
    </source>
</evidence>
<evidence type="ECO:0000256" key="6">
    <source>
        <dbReference type="ARBA" id="ARBA00022777"/>
    </source>
</evidence>
<dbReference type="AlphaFoldDB" id="A0A5K7X600"/>
<comment type="pathway">
    <text evidence="1 9">Amino-acid biosynthesis; L-arginine biosynthesis; N(2)-acetyl-L-ornithine from L-glutamate: step 2/4.</text>
</comment>
<dbReference type="Pfam" id="PF00696">
    <property type="entry name" value="AA_kinase"/>
    <property type="match status" value="1"/>
</dbReference>
<comment type="subcellular location">
    <subcellularLocation>
        <location evidence="9">Cytoplasm</location>
    </subcellularLocation>
</comment>
<dbReference type="InterPro" id="IPR041727">
    <property type="entry name" value="NAGK-C"/>
</dbReference>
<evidence type="ECO:0000256" key="1">
    <source>
        <dbReference type="ARBA" id="ARBA00004828"/>
    </source>
</evidence>
<reference evidence="12" key="1">
    <citation type="submission" date="2019-10" db="EMBL/GenBank/DDBJ databases">
        <title>Lacipirellula parvula gen. nov., sp. nov., representing a lineage of planctomycetes widespread in freshwater anoxic habitats, and description of the family Lacipirellulaceae.</title>
        <authorList>
            <person name="Dedysh S.N."/>
            <person name="Kulichevskaya I.S."/>
            <person name="Beletsky A.V."/>
            <person name="Rakitin A.L."/>
            <person name="Mardanov A.V."/>
            <person name="Ivanova A.A."/>
            <person name="Saltykova V.X."/>
            <person name="Rijpstra W.I.C."/>
            <person name="Sinninghe Damste J.S."/>
            <person name="Ravin N.V."/>
        </authorList>
    </citation>
    <scope>NUCLEOTIDE SEQUENCE [LARGE SCALE GENOMIC DNA]</scope>
    <source>
        <strain evidence="12">PX69</strain>
    </source>
</reference>
<keyword evidence="6 9" id="KW-0418">Kinase</keyword>
<keyword evidence="7 9" id="KW-0067">ATP-binding</keyword>
<dbReference type="Gene3D" id="3.40.1160.10">
    <property type="entry name" value="Acetylglutamate kinase-like"/>
    <property type="match status" value="1"/>
</dbReference>
<dbReference type="InterPro" id="IPR004662">
    <property type="entry name" value="AcgluKinase_fam"/>
</dbReference>
<dbReference type="GO" id="GO:0042450">
    <property type="term" value="P:L-arginine biosynthetic process via ornithine"/>
    <property type="evidence" value="ECO:0007669"/>
    <property type="project" value="UniProtKB-UniRule"/>
</dbReference>
<dbReference type="CDD" id="cd04250">
    <property type="entry name" value="AAK_NAGK-C"/>
    <property type="match status" value="1"/>
</dbReference>
<proteinExistence type="inferred from homology"/>
<keyword evidence="9" id="KW-0963">Cytoplasm</keyword>